<organism evidence="15 16">
    <name type="scientific">Haoranjiania flava</name>
    <dbReference type="NCBI Taxonomy" id="1856322"/>
    <lineage>
        <taxon>Bacteria</taxon>
        <taxon>Pseudomonadati</taxon>
        <taxon>Bacteroidota</taxon>
        <taxon>Chitinophagia</taxon>
        <taxon>Chitinophagales</taxon>
        <taxon>Chitinophagaceae</taxon>
        <taxon>Haoranjiania</taxon>
    </lineage>
</organism>
<dbReference type="InterPro" id="IPR045187">
    <property type="entry name" value="CcO_II"/>
</dbReference>
<comment type="subcellular location">
    <subcellularLocation>
        <location evidence="10">Cell membrane</location>
        <topology evidence="10">Multi-pass membrane protein</topology>
    </subcellularLocation>
    <subcellularLocation>
        <location evidence="1">Membrane</location>
        <topology evidence="1">Multi-pass membrane protein</topology>
    </subcellularLocation>
</comment>
<evidence type="ECO:0000256" key="9">
    <source>
        <dbReference type="ARBA" id="ARBA00023136"/>
    </source>
</evidence>
<dbReference type="SUPFAM" id="SSF49503">
    <property type="entry name" value="Cupredoxins"/>
    <property type="match status" value="1"/>
</dbReference>
<keyword evidence="5 10" id="KW-0812">Transmembrane</keyword>
<dbReference type="InterPro" id="IPR008972">
    <property type="entry name" value="Cupredoxin"/>
</dbReference>
<dbReference type="PROSITE" id="PS50999">
    <property type="entry name" value="COX2_TM"/>
    <property type="match status" value="1"/>
</dbReference>
<dbReference type="AlphaFoldDB" id="A0AAE3LIW4"/>
<sequence>MSVLLAITAILMLFVVIFQVAKAGEYVSILRGKEKAFRDSNRLNGRLMIAFLVLGLIGVYACHKLLYGKTLFAQGSSSIEGERVDSMLIITTIICMIVFVVTQVLLFWFSYKYQYKENRKIEFFAHNNKLEIIWTVIPTIVLTLLIIFGLRNWFLFTGEAPKDSLQIEVTGKQFGWIFRYPGKDNVFGKKYFRNIDATNSLGLIWQDNEAMKQKADPAAMDDIVTEGTVMIIKGRPVKFIIGSRDVVHNVGLPHFRLKADAVPGTPTTLWFTPKYTTEEMKQRTGNPNFAYEIACDQMCGNGHYSMRAVILVVSEQEYKEKLATMTSAYKMAYPDKDVMEDNQKEFKDSVANQLVADSTVTAKR</sequence>
<gene>
    <name evidence="15" type="ORF">OD355_00775</name>
</gene>
<keyword evidence="8 12" id="KW-1133">Transmembrane helix</keyword>
<comment type="caution">
    <text evidence="15">The sequence shown here is derived from an EMBL/GenBank/DDBJ whole genome shotgun (WGS) entry which is preliminary data.</text>
</comment>
<dbReference type="Gene3D" id="2.60.40.420">
    <property type="entry name" value="Cupredoxins - blue copper proteins"/>
    <property type="match status" value="1"/>
</dbReference>
<dbReference type="PROSITE" id="PS50857">
    <property type="entry name" value="COX2_CUA"/>
    <property type="match status" value="1"/>
</dbReference>
<accession>A0AAE3LIW4</accession>
<dbReference type="PANTHER" id="PTHR22888">
    <property type="entry name" value="CYTOCHROME C OXIDASE, SUBUNIT II"/>
    <property type="match status" value="1"/>
</dbReference>
<feature type="transmembrane region" description="Helical" evidence="12">
    <location>
        <begin position="88"/>
        <end position="111"/>
    </location>
</feature>
<evidence type="ECO:0000256" key="10">
    <source>
        <dbReference type="RuleBase" id="RU000456"/>
    </source>
</evidence>
<feature type="transmembrane region" description="Helical" evidence="12">
    <location>
        <begin position="47"/>
        <end position="67"/>
    </location>
</feature>
<keyword evidence="6" id="KW-1278">Translocase</keyword>
<dbReference type="InterPro" id="IPR002429">
    <property type="entry name" value="CcO_II-like_C"/>
</dbReference>
<evidence type="ECO:0000259" key="14">
    <source>
        <dbReference type="PROSITE" id="PS50999"/>
    </source>
</evidence>
<dbReference type="Pfam" id="PF00116">
    <property type="entry name" value="COX2"/>
    <property type="match status" value="1"/>
</dbReference>
<dbReference type="InterPro" id="IPR036257">
    <property type="entry name" value="Cyt_c_oxidase_su2_TM_sf"/>
</dbReference>
<dbReference type="SUPFAM" id="SSF81464">
    <property type="entry name" value="Cytochrome c oxidase subunit II-like, transmembrane region"/>
    <property type="match status" value="1"/>
</dbReference>
<dbReference type="GO" id="GO:0005886">
    <property type="term" value="C:plasma membrane"/>
    <property type="evidence" value="ECO:0007669"/>
    <property type="project" value="UniProtKB-SubCell"/>
</dbReference>
<dbReference type="EMBL" id="JAOTPL010000001">
    <property type="protein sequence ID" value="MCU7693042.1"/>
    <property type="molecule type" value="Genomic_DNA"/>
</dbReference>
<keyword evidence="7 10" id="KW-0249">Electron transport</keyword>
<feature type="transmembrane region" description="Helical" evidence="12">
    <location>
        <begin position="131"/>
        <end position="150"/>
    </location>
</feature>
<dbReference type="RefSeq" id="WP_263036530.1">
    <property type="nucleotide sequence ID" value="NZ_JAOTPL010000001.1"/>
</dbReference>
<evidence type="ECO:0000313" key="16">
    <source>
        <dbReference type="Proteomes" id="UP001209317"/>
    </source>
</evidence>
<protein>
    <recommendedName>
        <fullName evidence="11">Cytochrome c oxidase subunit 2</fullName>
        <ecNumber evidence="11">7.1.1.9</ecNumber>
    </recommendedName>
</protein>
<comment type="function">
    <text evidence="11">Subunits I and II form the functional core of the enzyme complex. Electrons originating in cytochrome c are transferred via heme a and Cu(A) to the binuclear center formed by heme a3 and Cu(B).</text>
</comment>
<evidence type="ECO:0000256" key="5">
    <source>
        <dbReference type="ARBA" id="ARBA00022692"/>
    </source>
</evidence>
<proteinExistence type="inferred from homology"/>
<evidence type="ECO:0000256" key="2">
    <source>
        <dbReference type="ARBA" id="ARBA00007866"/>
    </source>
</evidence>
<evidence type="ECO:0000256" key="1">
    <source>
        <dbReference type="ARBA" id="ARBA00004141"/>
    </source>
</evidence>
<keyword evidence="9 12" id="KW-0472">Membrane</keyword>
<dbReference type="EC" id="7.1.1.9" evidence="11"/>
<evidence type="ECO:0000259" key="13">
    <source>
        <dbReference type="PROSITE" id="PS50857"/>
    </source>
</evidence>
<feature type="domain" description="Cytochrome oxidase subunit II copper A binding" evidence="13">
    <location>
        <begin position="162"/>
        <end position="324"/>
    </location>
</feature>
<dbReference type="Proteomes" id="UP001209317">
    <property type="component" value="Unassembled WGS sequence"/>
</dbReference>
<evidence type="ECO:0000256" key="11">
    <source>
        <dbReference type="RuleBase" id="RU004024"/>
    </source>
</evidence>
<evidence type="ECO:0000256" key="8">
    <source>
        <dbReference type="ARBA" id="ARBA00022989"/>
    </source>
</evidence>
<evidence type="ECO:0000256" key="3">
    <source>
        <dbReference type="ARBA" id="ARBA00022448"/>
    </source>
</evidence>
<comment type="catalytic activity">
    <reaction evidence="11">
        <text>4 Fe(II)-[cytochrome c] + O2 + 8 H(+)(in) = 4 Fe(III)-[cytochrome c] + 2 H2O + 4 H(+)(out)</text>
        <dbReference type="Rhea" id="RHEA:11436"/>
        <dbReference type="Rhea" id="RHEA-COMP:10350"/>
        <dbReference type="Rhea" id="RHEA-COMP:14399"/>
        <dbReference type="ChEBI" id="CHEBI:15377"/>
        <dbReference type="ChEBI" id="CHEBI:15378"/>
        <dbReference type="ChEBI" id="CHEBI:15379"/>
        <dbReference type="ChEBI" id="CHEBI:29033"/>
        <dbReference type="ChEBI" id="CHEBI:29034"/>
        <dbReference type="EC" id="7.1.1.9"/>
    </reaction>
</comment>
<keyword evidence="4 10" id="KW-0679">Respiratory chain</keyword>
<evidence type="ECO:0000256" key="6">
    <source>
        <dbReference type="ARBA" id="ARBA00022967"/>
    </source>
</evidence>
<dbReference type="Gene3D" id="1.10.287.90">
    <property type="match status" value="1"/>
</dbReference>
<keyword evidence="16" id="KW-1185">Reference proteome</keyword>
<name>A0AAE3LIW4_9BACT</name>
<keyword evidence="11" id="KW-0479">Metal-binding</keyword>
<keyword evidence="3 10" id="KW-0813">Transport</keyword>
<dbReference type="PANTHER" id="PTHR22888:SF9">
    <property type="entry name" value="CYTOCHROME C OXIDASE SUBUNIT 2"/>
    <property type="match status" value="1"/>
</dbReference>
<dbReference type="GO" id="GO:0005507">
    <property type="term" value="F:copper ion binding"/>
    <property type="evidence" value="ECO:0007669"/>
    <property type="project" value="InterPro"/>
</dbReference>
<dbReference type="GO" id="GO:0042773">
    <property type="term" value="P:ATP synthesis coupled electron transport"/>
    <property type="evidence" value="ECO:0007669"/>
    <property type="project" value="TreeGrafter"/>
</dbReference>
<comment type="similarity">
    <text evidence="2 10">Belongs to the cytochrome c oxidase subunit 2 family.</text>
</comment>
<evidence type="ECO:0000256" key="12">
    <source>
        <dbReference type="SAM" id="Phobius"/>
    </source>
</evidence>
<keyword evidence="11" id="KW-0186">Copper</keyword>
<evidence type="ECO:0000256" key="4">
    <source>
        <dbReference type="ARBA" id="ARBA00022660"/>
    </source>
</evidence>
<dbReference type="Pfam" id="PF02790">
    <property type="entry name" value="COX2_TM"/>
    <property type="match status" value="1"/>
</dbReference>
<reference evidence="15" key="1">
    <citation type="submission" date="2022-10" db="EMBL/GenBank/DDBJ databases">
        <authorList>
            <person name="Kim H.S."/>
            <person name="Kim J.-S."/>
            <person name="Suh M.K."/>
            <person name="Eom M.K."/>
            <person name="Lee J.-S."/>
        </authorList>
    </citation>
    <scope>NUCLEOTIDE SEQUENCE</scope>
    <source>
        <strain evidence="15">LIP-5</strain>
    </source>
</reference>
<evidence type="ECO:0000256" key="7">
    <source>
        <dbReference type="ARBA" id="ARBA00022982"/>
    </source>
</evidence>
<dbReference type="PRINTS" id="PR01166">
    <property type="entry name" value="CYCOXIDASEII"/>
</dbReference>
<comment type="cofactor">
    <cofactor evidence="11">
        <name>Cu cation</name>
        <dbReference type="ChEBI" id="CHEBI:23378"/>
    </cofactor>
    <text evidence="11">Binds a copper A center.</text>
</comment>
<feature type="domain" description="Cytochrome oxidase subunit II transmembrane region profile" evidence="14">
    <location>
        <begin position="65"/>
        <end position="160"/>
    </location>
</feature>
<evidence type="ECO:0000313" key="15">
    <source>
        <dbReference type="EMBL" id="MCU7693042.1"/>
    </source>
</evidence>
<dbReference type="InterPro" id="IPR011759">
    <property type="entry name" value="Cyt_c_oxidase_su2_TM_dom"/>
</dbReference>
<dbReference type="GO" id="GO:0004129">
    <property type="term" value="F:cytochrome-c oxidase activity"/>
    <property type="evidence" value="ECO:0007669"/>
    <property type="project" value="UniProtKB-EC"/>
</dbReference>